<organism evidence="5 6">
    <name type="scientific">Eremothecium cymbalariae (strain CBS 270.75 / DBVPG 7215 / KCTC 17166 / NRRL Y-17582)</name>
    <name type="common">Yeast</name>
    <dbReference type="NCBI Taxonomy" id="931890"/>
    <lineage>
        <taxon>Eukaryota</taxon>
        <taxon>Fungi</taxon>
        <taxon>Dikarya</taxon>
        <taxon>Ascomycota</taxon>
        <taxon>Saccharomycotina</taxon>
        <taxon>Saccharomycetes</taxon>
        <taxon>Saccharomycetales</taxon>
        <taxon>Saccharomycetaceae</taxon>
        <taxon>Eremothecium</taxon>
    </lineage>
</organism>
<feature type="compositionally biased region" description="Basic and acidic residues" evidence="3">
    <location>
        <begin position="10"/>
        <end position="21"/>
    </location>
</feature>
<gene>
    <name evidence="5" type="ordered locus">Ecym_1413</name>
</gene>
<dbReference type="AlphaFoldDB" id="G8JM70"/>
<feature type="compositionally biased region" description="Polar residues" evidence="3">
    <location>
        <begin position="194"/>
        <end position="207"/>
    </location>
</feature>
<dbReference type="GO" id="GO:0005886">
    <property type="term" value="C:plasma membrane"/>
    <property type="evidence" value="ECO:0007669"/>
    <property type="project" value="TreeGrafter"/>
</dbReference>
<name>G8JM70_ERECY</name>
<dbReference type="GO" id="GO:0006887">
    <property type="term" value="P:exocytosis"/>
    <property type="evidence" value="ECO:0007669"/>
    <property type="project" value="EnsemblFungi"/>
</dbReference>
<sequence length="514" mass="58219">MGFKKLFKIKPPEEDTPEKNTELLNEQGIPVKIQGSGNKQKFAAYGKFAADRRVDKVYAPPGYEQYSRPHQQGQDDETEGLDSLNKSQLDPYLPKTDAAYGNQDLYSLSNSRSSYSQVQSDPYSSNLSSKRADRPSTDPYCGNPTNFSQNNYRGVNTNSSGKNPYQNISSDSYGALASNKGGNIYAAMKSGTYGETNSSNRTISESSARGMHVSQPRGSFRPSQSGSHLDNDDDELDLNAEITPVDEDDLNNSIHDGYEDSMANEHKGFQTFEEIQREQELKQLQQEDEEVDEIKQEIRFTKQSSVASTRNTLKMAQDAEMAGMNTLGMLGHQSEKLNNVERNLNLMKMQNRVAEDKVGELKKLNRSILAVHVGNPFTNKRRIREAEERIKSQHKNDKTLQEEINSKLQQSTQRIENAMQSSESGVRERYQRAQALERAKKFQFENDEADDEMEVEIDRNLDRITQVSGRLKKLAIATGQEISSQKDRIKKIEENADDLDIRIHLNTTRMTNIR</sequence>
<protein>
    <recommendedName>
        <fullName evidence="4">t-SNARE coiled-coil homology domain-containing protein</fullName>
    </recommendedName>
</protein>
<comment type="similarity">
    <text evidence="1">Belongs to the SNAP-25 family.</text>
</comment>
<dbReference type="SMART" id="SM00397">
    <property type="entry name" value="t_SNARE"/>
    <property type="match status" value="2"/>
</dbReference>
<evidence type="ECO:0000313" key="6">
    <source>
        <dbReference type="Proteomes" id="UP000006790"/>
    </source>
</evidence>
<feature type="compositionally biased region" description="Low complexity" evidence="3">
    <location>
        <begin position="105"/>
        <end position="120"/>
    </location>
</feature>
<dbReference type="RefSeq" id="XP_003644458.1">
    <property type="nucleotide sequence ID" value="XM_003644410.1"/>
</dbReference>
<feature type="coiled-coil region" evidence="2">
    <location>
        <begin position="277"/>
        <end position="304"/>
    </location>
</feature>
<dbReference type="eggNOG" id="KOG3065">
    <property type="taxonomic scope" value="Eukaryota"/>
</dbReference>
<keyword evidence="2" id="KW-0175">Coiled coil</keyword>
<keyword evidence="6" id="KW-1185">Reference proteome</keyword>
<dbReference type="PROSITE" id="PS50192">
    <property type="entry name" value="T_SNARE"/>
    <property type="match status" value="1"/>
</dbReference>
<feature type="region of interest" description="Disordered" evidence="3">
    <location>
        <begin position="194"/>
        <end position="234"/>
    </location>
</feature>
<dbReference type="Proteomes" id="UP000006790">
    <property type="component" value="Chromosome 1"/>
</dbReference>
<feature type="region of interest" description="Disordered" evidence="3">
    <location>
        <begin position="1"/>
        <end position="21"/>
    </location>
</feature>
<dbReference type="OrthoDB" id="18679at2759"/>
<dbReference type="KEGG" id="erc:Ecym_1413"/>
<dbReference type="InterPro" id="IPR000727">
    <property type="entry name" value="T_SNARE_dom"/>
</dbReference>
<evidence type="ECO:0000313" key="5">
    <source>
        <dbReference type="EMBL" id="AET37641.1"/>
    </source>
</evidence>
<dbReference type="PANTHER" id="PTHR19305">
    <property type="entry name" value="SYNAPTOSOMAL ASSOCIATED PROTEIN"/>
    <property type="match status" value="1"/>
</dbReference>
<dbReference type="InParanoid" id="G8JM70"/>
<dbReference type="EMBL" id="CP002497">
    <property type="protein sequence ID" value="AET37641.1"/>
    <property type="molecule type" value="Genomic_DNA"/>
</dbReference>
<dbReference type="GO" id="GO:0031201">
    <property type="term" value="C:SNARE complex"/>
    <property type="evidence" value="ECO:0007669"/>
    <property type="project" value="EnsemblFungi"/>
</dbReference>
<dbReference type="GeneID" id="11472936"/>
<evidence type="ECO:0000256" key="3">
    <source>
        <dbReference type="SAM" id="MobiDB-lite"/>
    </source>
</evidence>
<feature type="region of interest" description="Disordered" evidence="3">
    <location>
        <begin position="59"/>
        <end position="151"/>
    </location>
</feature>
<dbReference type="SUPFAM" id="SSF58038">
    <property type="entry name" value="SNARE fusion complex"/>
    <property type="match status" value="2"/>
</dbReference>
<evidence type="ECO:0000256" key="1">
    <source>
        <dbReference type="ARBA" id="ARBA00009480"/>
    </source>
</evidence>
<dbReference type="FunFam" id="1.20.5.110:FF:000048">
    <property type="entry name" value="Protein transport protein SEC9"/>
    <property type="match status" value="1"/>
</dbReference>
<accession>G8JM70</accession>
<feature type="coiled-coil region" evidence="2">
    <location>
        <begin position="383"/>
        <end position="452"/>
    </location>
</feature>
<dbReference type="HOGENOM" id="CLU_020823_1_0_1"/>
<dbReference type="CDD" id="cd15886">
    <property type="entry name" value="SNARE_SEC9N"/>
    <property type="match status" value="1"/>
</dbReference>
<evidence type="ECO:0000256" key="2">
    <source>
        <dbReference type="SAM" id="Coils"/>
    </source>
</evidence>
<dbReference type="FunCoup" id="G8JM70">
    <property type="interactions" value="81"/>
</dbReference>
<dbReference type="STRING" id="931890.G8JM70"/>
<dbReference type="Gene3D" id="1.20.5.110">
    <property type="match status" value="2"/>
</dbReference>
<dbReference type="CDD" id="cd15857">
    <property type="entry name" value="SNARE_SEC9C"/>
    <property type="match status" value="1"/>
</dbReference>
<feature type="domain" description="T-SNARE coiled-coil homology" evidence="4">
    <location>
        <begin position="451"/>
        <end position="513"/>
    </location>
</feature>
<evidence type="ECO:0000259" key="4">
    <source>
        <dbReference type="PROSITE" id="PS50192"/>
    </source>
</evidence>
<dbReference type="GO" id="GO:0005484">
    <property type="term" value="F:SNAP receptor activity"/>
    <property type="evidence" value="ECO:0007669"/>
    <property type="project" value="EnsemblFungi"/>
</dbReference>
<reference evidence="6" key="1">
    <citation type="journal article" date="2012" name="G3 (Bethesda)">
        <title>Pichia sorbitophila, an interspecies yeast hybrid reveals early steps of genome resolution following polyploidization.</title>
        <authorList>
            <person name="Leh Louis V."/>
            <person name="Despons L."/>
            <person name="Friedrich A."/>
            <person name="Martin T."/>
            <person name="Durrens P."/>
            <person name="Casaregola S."/>
            <person name="Neuveglise C."/>
            <person name="Fairhead C."/>
            <person name="Marck C."/>
            <person name="Cruz J.A."/>
            <person name="Straub M.L."/>
            <person name="Kugler V."/>
            <person name="Sacerdot C."/>
            <person name="Uzunov Z."/>
            <person name="Thierry A."/>
            <person name="Weiss S."/>
            <person name="Bleykasten C."/>
            <person name="De Montigny J."/>
            <person name="Jacques N."/>
            <person name="Jung P."/>
            <person name="Lemaire M."/>
            <person name="Mallet S."/>
            <person name="Morel G."/>
            <person name="Richard G.F."/>
            <person name="Sarkar A."/>
            <person name="Savel G."/>
            <person name="Schacherer J."/>
            <person name="Seret M.L."/>
            <person name="Talla E."/>
            <person name="Samson G."/>
            <person name="Jubin C."/>
            <person name="Poulain J."/>
            <person name="Vacherie B."/>
            <person name="Barbe V."/>
            <person name="Pelletier E."/>
            <person name="Sherman D.J."/>
            <person name="Westhof E."/>
            <person name="Weissenbach J."/>
            <person name="Baret P.V."/>
            <person name="Wincker P."/>
            <person name="Gaillardin C."/>
            <person name="Dujon B."/>
            <person name="Souciet J.L."/>
        </authorList>
    </citation>
    <scope>NUCLEOTIDE SEQUENCE [LARGE SCALE GENOMIC DNA]</scope>
    <source>
        <strain evidence="6">CBS 270.75 / DBVPG 7215 / KCTC 17166 / NRRL Y-17582</strain>
    </source>
</reference>
<dbReference type="PANTHER" id="PTHR19305:SF9">
    <property type="entry name" value="SYNAPTOSOMAL-ASSOCIATED PROTEIN 29"/>
    <property type="match status" value="1"/>
</dbReference>
<dbReference type="GO" id="GO:0035493">
    <property type="term" value="P:SNARE complex assembly"/>
    <property type="evidence" value="ECO:0007669"/>
    <property type="project" value="EnsemblFungi"/>
</dbReference>
<dbReference type="OMA" id="LDINVHM"/>
<proteinExistence type="inferred from homology"/>
<dbReference type="GO" id="GO:0019905">
    <property type="term" value="F:syntaxin binding"/>
    <property type="evidence" value="ECO:0007669"/>
    <property type="project" value="TreeGrafter"/>
</dbReference>